<sequence>MNRFRAWPVGAQSGIPESTRADTRTQRRPTLCLWLPADVDKGDPRMAIAAPRRAADMSGNQFQAGAPAHPVAVAGLSNVVDAAPPVSCCTHPGRRPRRRTRGTSRPS</sequence>
<gene>
    <name evidence="2" type="ORF">Pma05_55660</name>
</gene>
<evidence type="ECO:0000313" key="2">
    <source>
        <dbReference type="EMBL" id="GIG98993.1"/>
    </source>
</evidence>
<dbReference type="Proteomes" id="UP000621500">
    <property type="component" value="Unassembled WGS sequence"/>
</dbReference>
<reference evidence="2 3" key="1">
    <citation type="submission" date="2021-01" db="EMBL/GenBank/DDBJ databases">
        <title>Whole genome shotgun sequence of Plantactinospora mayteni NBRC 109088.</title>
        <authorList>
            <person name="Komaki H."/>
            <person name="Tamura T."/>
        </authorList>
    </citation>
    <scope>NUCLEOTIDE SEQUENCE [LARGE SCALE GENOMIC DNA]</scope>
    <source>
        <strain evidence="2 3">NBRC 109088</strain>
    </source>
</reference>
<feature type="compositionally biased region" description="Basic residues" evidence="1">
    <location>
        <begin position="92"/>
        <end position="107"/>
    </location>
</feature>
<evidence type="ECO:0000313" key="3">
    <source>
        <dbReference type="Proteomes" id="UP000621500"/>
    </source>
</evidence>
<organism evidence="2 3">
    <name type="scientific">Plantactinospora mayteni</name>
    <dbReference type="NCBI Taxonomy" id="566021"/>
    <lineage>
        <taxon>Bacteria</taxon>
        <taxon>Bacillati</taxon>
        <taxon>Actinomycetota</taxon>
        <taxon>Actinomycetes</taxon>
        <taxon>Micromonosporales</taxon>
        <taxon>Micromonosporaceae</taxon>
        <taxon>Plantactinospora</taxon>
    </lineage>
</organism>
<name>A0ABQ4EWG1_9ACTN</name>
<evidence type="ECO:0000256" key="1">
    <source>
        <dbReference type="SAM" id="MobiDB-lite"/>
    </source>
</evidence>
<feature type="region of interest" description="Disordered" evidence="1">
    <location>
        <begin position="87"/>
        <end position="107"/>
    </location>
</feature>
<protein>
    <submittedName>
        <fullName evidence="2">Uncharacterized protein</fullName>
    </submittedName>
</protein>
<dbReference type="EMBL" id="BONX01000038">
    <property type="protein sequence ID" value="GIG98993.1"/>
    <property type="molecule type" value="Genomic_DNA"/>
</dbReference>
<comment type="caution">
    <text evidence="2">The sequence shown here is derived from an EMBL/GenBank/DDBJ whole genome shotgun (WGS) entry which is preliminary data.</text>
</comment>
<proteinExistence type="predicted"/>
<keyword evidence="3" id="KW-1185">Reference proteome</keyword>
<feature type="region of interest" description="Disordered" evidence="1">
    <location>
        <begin position="1"/>
        <end position="26"/>
    </location>
</feature>
<accession>A0ABQ4EWG1</accession>